<evidence type="ECO:0000256" key="6">
    <source>
        <dbReference type="ARBA" id="ARBA00023180"/>
    </source>
</evidence>
<reference evidence="12" key="2">
    <citation type="submission" date="2023-06" db="EMBL/GenBank/DDBJ databases">
        <authorList>
            <consortium name="Lawrence Berkeley National Laboratory"/>
            <person name="Mondo S.J."/>
            <person name="Hensen N."/>
            <person name="Bonometti L."/>
            <person name="Westerberg I."/>
            <person name="Brannstrom I.O."/>
            <person name="Guillou S."/>
            <person name="Cros-Aarteil S."/>
            <person name="Calhoun S."/>
            <person name="Haridas S."/>
            <person name="Kuo A."/>
            <person name="Pangilinan J."/>
            <person name="Riley R."/>
            <person name="Labutti K."/>
            <person name="Andreopoulos B."/>
            <person name="Lipzen A."/>
            <person name="Chen C."/>
            <person name="Yanf M."/>
            <person name="Daum C."/>
            <person name="Ng V."/>
            <person name="Clum A."/>
            <person name="Steindorff A."/>
            <person name="Ohm R."/>
            <person name="Martin F."/>
            <person name="Silar P."/>
            <person name="Natvig D."/>
            <person name="Lalanne C."/>
            <person name="Gautier V."/>
            <person name="Ament-Velasquez S.L."/>
            <person name="Kruys A."/>
            <person name="Hutchinson M.I."/>
            <person name="Powell A.J."/>
            <person name="Barry K."/>
            <person name="Miller A.N."/>
            <person name="Grigoriev I.V."/>
            <person name="Debuchy R."/>
            <person name="Gladieux P."/>
            <person name="Thoren M.H."/>
            <person name="Johannesson H."/>
        </authorList>
    </citation>
    <scope>NUCLEOTIDE SEQUENCE</scope>
    <source>
        <strain evidence="12">PSN324</strain>
    </source>
</reference>
<proteinExistence type="predicted"/>
<dbReference type="InterPro" id="IPR046936">
    <property type="entry name" value="BIM1-like"/>
</dbReference>
<feature type="transmembrane region" description="Helical" evidence="9">
    <location>
        <begin position="202"/>
        <end position="225"/>
    </location>
</feature>
<evidence type="ECO:0000256" key="9">
    <source>
        <dbReference type="SAM" id="Phobius"/>
    </source>
</evidence>
<dbReference type="InterPro" id="IPR046530">
    <property type="entry name" value="BIM1-like_dom"/>
</dbReference>
<feature type="chain" id="PRO_5043462922" description="Copper acquisition factor BIM1-like domain-containing protein" evidence="10">
    <location>
        <begin position="20"/>
        <end position="226"/>
    </location>
</feature>
<feature type="domain" description="Copper acquisition factor BIM1-like" evidence="11">
    <location>
        <begin position="19"/>
        <end position="157"/>
    </location>
</feature>
<reference evidence="12" key="1">
    <citation type="journal article" date="2023" name="Mol. Phylogenet. Evol.">
        <title>Genome-scale phylogeny and comparative genomics of the fungal order Sordariales.</title>
        <authorList>
            <person name="Hensen N."/>
            <person name="Bonometti L."/>
            <person name="Westerberg I."/>
            <person name="Brannstrom I.O."/>
            <person name="Guillou S."/>
            <person name="Cros-Aarteil S."/>
            <person name="Calhoun S."/>
            <person name="Haridas S."/>
            <person name="Kuo A."/>
            <person name="Mondo S."/>
            <person name="Pangilinan J."/>
            <person name="Riley R."/>
            <person name="LaButti K."/>
            <person name="Andreopoulos B."/>
            <person name="Lipzen A."/>
            <person name="Chen C."/>
            <person name="Yan M."/>
            <person name="Daum C."/>
            <person name="Ng V."/>
            <person name="Clum A."/>
            <person name="Steindorff A."/>
            <person name="Ohm R.A."/>
            <person name="Martin F."/>
            <person name="Silar P."/>
            <person name="Natvig D.O."/>
            <person name="Lalanne C."/>
            <person name="Gautier V."/>
            <person name="Ament-Velasquez S.L."/>
            <person name="Kruys A."/>
            <person name="Hutchinson M.I."/>
            <person name="Powell A.J."/>
            <person name="Barry K."/>
            <person name="Miller A.N."/>
            <person name="Grigoriev I.V."/>
            <person name="Debuchy R."/>
            <person name="Gladieux P."/>
            <person name="Hiltunen Thoren M."/>
            <person name="Johannesson H."/>
        </authorList>
    </citation>
    <scope>NUCLEOTIDE SEQUENCE</scope>
    <source>
        <strain evidence="12">PSN324</strain>
    </source>
</reference>
<keyword evidence="6" id="KW-0325">Glycoprotein</keyword>
<protein>
    <recommendedName>
        <fullName evidence="11">Copper acquisition factor BIM1-like domain-containing protein</fullName>
    </recommendedName>
</protein>
<organism evidence="12 13">
    <name type="scientific">Cladorrhinum samala</name>
    <dbReference type="NCBI Taxonomy" id="585594"/>
    <lineage>
        <taxon>Eukaryota</taxon>
        <taxon>Fungi</taxon>
        <taxon>Dikarya</taxon>
        <taxon>Ascomycota</taxon>
        <taxon>Pezizomycotina</taxon>
        <taxon>Sordariomycetes</taxon>
        <taxon>Sordariomycetidae</taxon>
        <taxon>Sordariales</taxon>
        <taxon>Podosporaceae</taxon>
        <taxon>Cladorrhinum</taxon>
    </lineage>
</organism>
<feature type="region of interest" description="Disordered" evidence="8">
    <location>
        <begin position="173"/>
        <end position="197"/>
    </location>
</feature>
<keyword evidence="7" id="KW-0449">Lipoprotein</keyword>
<dbReference type="PANTHER" id="PTHR34992:SF1">
    <property type="entry name" value="COPPER ACQUISITION FACTOR BIM1-LIKE DOMAIN-CONTAINING PROTEIN"/>
    <property type="match status" value="1"/>
</dbReference>
<dbReference type="EMBL" id="MU865018">
    <property type="protein sequence ID" value="KAK4460153.1"/>
    <property type="molecule type" value="Genomic_DNA"/>
</dbReference>
<accession>A0AAV9HKB5</accession>
<keyword evidence="3" id="KW-0336">GPI-anchor</keyword>
<evidence type="ECO:0000256" key="3">
    <source>
        <dbReference type="ARBA" id="ARBA00022622"/>
    </source>
</evidence>
<evidence type="ECO:0000256" key="2">
    <source>
        <dbReference type="ARBA" id="ARBA00022475"/>
    </source>
</evidence>
<dbReference type="Proteomes" id="UP001321749">
    <property type="component" value="Unassembled WGS sequence"/>
</dbReference>
<keyword evidence="9" id="KW-0812">Transmembrane</keyword>
<comment type="subcellular location">
    <subcellularLocation>
        <location evidence="1">Cell membrane</location>
        <topology evidence="1">Lipid-anchor</topology>
        <topology evidence="1">GPI-anchor</topology>
    </subcellularLocation>
</comment>
<keyword evidence="4 10" id="KW-0732">Signal</keyword>
<sequence length="226" mass="22648">MAYLKSLIASALLLSTATAHFQLISPPALPGNADDQGTAPCGGGKPDLSQNTATDFHVDGQHVQLFLGHAQGTWLIRATLDDKAAGNWTQVFPIFQQSGRGNFCEPAVTLPQEWVGKKGFIGLNSNAGDGVLYQCAAVNFVSGSSPAPGNAACNNGSAVSASFVPDADLSALVSSTSDTPSTPTSSGSPPASSTPGSAASSLLAGGLPFASFIATGAMLLVGAALL</sequence>
<name>A0AAV9HKB5_9PEZI</name>
<dbReference type="Pfam" id="PF20238">
    <property type="entry name" value="BIM1-like_dom"/>
    <property type="match status" value="1"/>
</dbReference>
<dbReference type="AlphaFoldDB" id="A0AAV9HKB5"/>
<evidence type="ECO:0000256" key="10">
    <source>
        <dbReference type="SAM" id="SignalP"/>
    </source>
</evidence>
<evidence type="ECO:0000256" key="4">
    <source>
        <dbReference type="ARBA" id="ARBA00022729"/>
    </source>
</evidence>
<comment type="caution">
    <text evidence="12">The sequence shown here is derived from an EMBL/GenBank/DDBJ whole genome shotgun (WGS) entry which is preliminary data.</text>
</comment>
<evidence type="ECO:0000313" key="13">
    <source>
        <dbReference type="Proteomes" id="UP001321749"/>
    </source>
</evidence>
<dbReference type="GO" id="GO:0098552">
    <property type="term" value="C:side of membrane"/>
    <property type="evidence" value="ECO:0007669"/>
    <property type="project" value="UniProtKB-KW"/>
</dbReference>
<gene>
    <name evidence="12" type="ORF">QBC42DRAFT_348217</name>
</gene>
<evidence type="ECO:0000259" key="11">
    <source>
        <dbReference type="Pfam" id="PF20238"/>
    </source>
</evidence>
<evidence type="ECO:0000256" key="1">
    <source>
        <dbReference type="ARBA" id="ARBA00004609"/>
    </source>
</evidence>
<keyword evidence="2" id="KW-1003">Cell membrane</keyword>
<dbReference type="PANTHER" id="PTHR34992">
    <property type="entry name" value="HYPHAL ANASTAMOSIS-7 PROTEIN"/>
    <property type="match status" value="1"/>
</dbReference>
<keyword evidence="13" id="KW-1185">Reference proteome</keyword>
<feature type="signal peptide" evidence="10">
    <location>
        <begin position="1"/>
        <end position="19"/>
    </location>
</feature>
<keyword evidence="9" id="KW-1133">Transmembrane helix</keyword>
<evidence type="ECO:0000313" key="12">
    <source>
        <dbReference type="EMBL" id="KAK4460153.1"/>
    </source>
</evidence>
<evidence type="ECO:0000256" key="8">
    <source>
        <dbReference type="SAM" id="MobiDB-lite"/>
    </source>
</evidence>
<evidence type="ECO:0000256" key="7">
    <source>
        <dbReference type="ARBA" id="ARBA00023288"/>
    </source>
</evidence>
<feature type="compositionally biased region" description="Low complexity" evidence="8">
    <location>
        <begin position="174"/>
        <end position="197"/>
    </location>
</feature>
<dbReference type="CDD" id="cd21176">
    <property type="entry name" value="LPMO_auxiliary-like"/>
    <property type="match status" value="1"/>
</dbReference>
<dbReference type="GO" id="GO:0005886">
    <property type="term" value="C:plasma membrane"/>
    <property type="evidence" value="ECO:0007669"/>
    <property type="project" value="UniProtKB-SubCell"/>
</dbReference>
<evidence type="ECO:0000256" key="5">
    <source>
        <dbReference type="ARBA" id="ARBA00023136"/>
    </source>
</evidence>
<keyword evidence="5 9" id="KW-0472">Membrane</keyword>